<gene>
    <name evidence="2" type="ordered locus">Cpin_6675</name>
</gene>
<protein>
    <recommendedName>
        <fullName evidence="1">Altered inheritance of mitochondria protein 6</fullName>
    </recommendedName>
</protein>
<dbReference type="Proteomes" id="UP000002215">
    <property type="component" value="Chromosome"/>
</dbReference>
<name>A0A979GB60_CHIPD</name>
<dbReference type="OrthoDB" id="9794455at2"/>
<dbReference type="InterPro" id="IPR017946">
    <property type="entry name" value="PLC-like_Pdiesterase_TIM-brl"/>
</dbReference>
<dbReference type="RefSeq" id="WP_012794241.1">
    <property type="nucleotide sequence ID" value="NC_013132.1"/>
</dbReference>
<organism evidence="2 3">
    <name type="scientific">Chitinophaga pinensis (strain ATCC 43595 / DSM 2588 / LMG 13176 / NBRC 15968 / NCIMB 11800 / UQM 2034)</name>
    <dbReference type="NCBI Taxonomy" id="485918"/>
    <lineage>
        <taxon>Bacteria</taxon>
        <taxon>Pseudomonadati</taxon>
        <taxon>Bacteroidota</taxon>
        <taxon>Chitinophagia</taxon>
        <taxon>Chitinophagales</taxon>
        <taxon>Chitinophagaceae</taxon>
        <taxon>Chitinophaga</taxon>
    </lineage>
</organism>
<dbReference type="GO" id="GO:0006629">
    <property type="term" value="P:lipid metabolic process"/>
    <property type="evidence" value="ECO:0007669"/>
    <property type="project" value="InterPro"/>
</dbReference>
<reference evidence="3" key="1">
    <citation type="submission" date="2009-08" db="EMBL/GenBank/DDBJ databases">
        <title>The complete genome of Chitinophaga pinensis DSM 2588.</title>
        <authorList>
            <consortium name="US DOE Joint Genome Institute (JGI-PGF)"/>
            <person name="Lucas S."/>
            <person name="Copeland A."/>
            <person name="Lapidus A."/>
            <person name="Glavina del Rio T."/>
            <person name="Dalin E."/>
            <person name="Tice H."/>
            <person name="Bruce D."/>
            <person name="Goodwin L."/>
            <person name="Pitluck S."/>
            <person name="Kyrpides N."/>
            <person name="Mavromatis K."/>
            <person name="Ivanova N."/>
            <person name="Mikhailova N."/>
            <person name="Sims D."/>
            <person name="Meinche L."/>
            <person name="Brettin T."/>
            <person name="Detter J.C."/>
            <person name="Han C."/>
            <person name="Larimer F."/>
            <person name="Land M."/>
            <person name="Hauser L."/>
            <person name="Markowitz V."/>
            <person name="Cheng J.-F."/>
            <person name="Hugenholtz P."/>
            <person name="Woyke T."/>
            <person name="Wu D."/>
            <person name="Spring S."/>
            <person name="Klenk H.-P."/>
            <person name="Eisen J.A."/>
        </authorList>
    </citation>
    <scope>NUCLEOTIDE SEQUENCE [LARGE SCALE GENOMIC DNA]</scope>
    <source>
        <strain evidence="3">ATCC 43595 / DSM 2588 / LMG 13176 / NBRC 15968 / NCIMB 11800 / UQM 2034</strain>
    </source>
</reference>
<dbReference type="InterPro" id="IPR051236">
    <property type="entry name" value="HAT_RTT109-like"/>
</dbReference>
<dbReference type="AlphaFoldDB" id="A0A979GB60"/>
<dbReference type="InterPro" id="IPR039559">
    <property type="entry name" value="AIM6_PI-PLC-like_dom"/>
</dbReference>
<dbReference type="PANTHER" id="PTHR31571:SF1">
    <property type="entry name" value="ALTERED INHERITANCE OF MITOCHONDRIA PROTEIN 6"/>
    <property type="match status" value="1"/>
</dbReference>
<evidence type="ECO:0000256" key="1">
    <source>
        <dbReference type="ARBA" id="ARBA00014286"/>
    </source>
</evidence>
<dbReference type="PANTHER" id="PTHR31571">
    <property type="entry name" value="ALTERED INHERITANCE OF MITOCHONDRIA PROTEIN 6"/>
    <property type="match status" value="1"/>
</dbReference>
<sequence>MDYLKLFGLTLILVIKLTVFPVAAQNLPLHHGYAHNDYHHKRPLYEALGNGYTYIEADIYLWRNQLIVAHVIPQLRLHKTLENLYLAPLLNCINGTDRRTTIPDAPITLMIDIKSGSERTYQALDALLGKYHEMLSEYRDGQMIQRQVTIVITGHKPVASIKTQRNRFVFIDQDLMQVQKDTLAANLYQTASCKYARMLKWTGRGDFPAEERRRLCDYVMQAHRYGKKVRLWASPENPVVWNALLDCGVDLINTDRLTDLKDFLNDRQVIANVLPGT</sequence>
<dbReference type="Gene3D" id="3.20.20.190">
    <property type="entry name" value="Phosphatidylinositol (PI) phosphodiesterase"/>
    <property type="match status" value="1"/>
</dbReference>
<dbReference type="GO" id="GO:0008081">
    <property type="term" value="F:phosphoric diester hydrolase activity"/>
    <property type="evidence" value="ECO:0007669"/>
    <property type="project" value="InterPro"/>
</dbReference>
<dbReference type="EMBL" id="CP001699">
    <property type="protein sequence ID" value="ACU64078.1"/>
    <property type="molecule type" value="Genomic_DNA"/>
</dbReference>
<accession>A0A979GB60</accession>
<dbReference type="SUPFAM" id="SSF51695">
    <property type="entry name" value="PLC-like phosphodiesterases"/>
    <property type="match status" value="1"/>
</dbReference>
<evidence type="ECO:0000313" key="2">
    <source>
        <dbReference type="EMBL" id="ACU64078.1"/>
    </source>
</evidence>
<dbReference type="KEGG" id="cpi:Cpin_6675"/>
<proteinExistence type="predicted"/>
<dbReference type="CDD" id="cd08577">
    <property type="entry name" value="PI-PLCc_GDPD_SF_unchar3"/>
    <property type="match status" value="1"/>
</dbReference>
<evidence type="ECO:0000313" key="3">
    <source>
        <dbReference type="Proteomes" id="UP000002215"/>
    </source>
</evidence>
<reference evidence="2 3" key="2">
    <citation type="journal article" date="2010" name="Stand. Genomic Sci.">
        <title>Complete genome sequence of Chitinophaga pinensis type strain (UQM 2034).</title>
        <authorList>
            <person name="Glavina Del Rio T."/>
            <person name="Abt B."/>
            <person name="Spring S."/>
            <person name="Lapidus A."/>
            <person name="Nolan M."/>
            <person name="Tice H."/>
            <person name="Copeland A."/>
            <person name="Cheng J.F."/>
            <person name="Chen F."/>
            <person name="Bruce D."/>
            <person name="Goodwin L."/>
            <person name="Pitluck S."/>
            <person name="Ivanova N."/>
            <person name="Mavromatis K."/>
            <person name="Mikhailova N."/>
            <person name="Pati A."/>
            <person name="Chen A."/>
            <person name="Palaniappan K."/>
            <person name="Land M."/>
            <person name="Hauser L."/>
            <person name="Chang Y.J."/>
            <person name="Jeffries C.D."/>
            <person name="Chain P."/>
            <person name="Saunders E."/>
            <person name="Detter J.C."/>
            <person name="Brettin T."/>
            <person name="Rohde M."/>
            <person name="Goker M."/>
            <person name="Bristow J."/>
            <person name="Eisen J.A."/>
            <person name="Markowitz V."/>
            <person name="Hugenholtz P."/>
            <person name="Kyrpides N.C."/>
            <person name="Klenk H.P."/>
            <person name="Lucas S."/>
        </authorList>
    </citation>
    <scope>NUCLEOTIDE SEQUENCE [LARGE SCALE GENOMIC DNA]</scope>
    <source>
        <strain evidence="3">ATCC 43595 / DSM 2588 / LMG 13176 / NBRC 15968 / NCIMB 11800 / UQM 2034</strain>
    </source>
</reference>